<dbReference type="PIRSF" id="PIRSF000137">
    <property type="entry name" value="Alcohol_oxidase"/>
    <property type="match status" value="1"/>
</dbReference>
<dbReference type="Proteomes" id="UP001217089">
    <property type="component" value="Unassembled WGS sequence"/>
</dbReference>
<evidence type="ECO:0000256" key="3">
    <source>
        <dbReference type="ARBA" id="ARBA00022630"/>
    </source>
</evidence>
<gene>
    <name evidence="8" type="ORF">KUTeg_001639</name>
</gene>
<reference evidence="8 9" key="1">
    <citation type="submission" date="2022-12" db="EMBL/GenBank/DDBJ databases">
        <title>Chromosome-level genome of Tegillarca granosa.</title>
        <authorList>
            <person name="Kim J."/>
        </authorList>
    </citation>
    <scope>NUCLEOTIDE SEQUENCE [LARGE SCALE GENOMIC DNA]</scope>
    <source>
        <strain evidence="8">Teg-2019</strain>
        <tissue evidence="8">Adductor muscle</tissue>
    </source>
</reference>
<organism evidence="8 9">
    <name type="scientific">Tegillarca granosa</name>
    <name type="common">Malaysian cockle</name>
    <name type="synonym">Anadara granosa</name>
    <dbReference type="NCBI Taxonomy" id="220873"/>
    <lineage>
        <taxon>Eukaryota</taxon>
        <taxon>Metazoa</taxon>
        <taxon>Spiralia</taxon>
        <taxon>Lophotrochozoa</taxon>
        <taxon>Mollusca</taxon>
        <taxon>Bivalvia</taxon>
        <taxon>Autobranchia</taxon>
        <taxon>Pteriomorphia</taxon>
        <taxon>Arcoida</taxon>
        <taxon>Arcoidea</taxon>
        <taxon>Arcidae</taxon>
        <taxon>Tegillarca</taxon>
    </lineage>
</organism>
<dbReference type="PROSITE" id="PS00624">
    <property type="entry name" value="GMC_OXRED_2"/>
    <property type="match status" value="1"/>
</dbReference>
<dbReference type="PANTHER" id="PTHR11552:SF147">
    <property type="entry name" value="CHOLINE DEHYDROGENASE, MITOCHONDRIAL"/>
    <property type="match status" value="1"/>
</dbReference>
<feature type="domain" description="Glucose-methanol-choline oxidoreductase N-terminal" evidence="6">
    <location>
        <begin position="96"/>
        <end position="119"/>
    </location>
</feature>
<keyword evidence="4 5" id="KW-0274">FAD</keyword>
<dbReference type="InterPro" id="IPR036188">
    <property type="entry name" value="FAD/NAD-bd_sf"/>
</dbReference>
<dbReference type="Pfam" id="PF00732">
    <property type="entry name" value="GMC_oxred_N"/>
    <property type="match status" value="2"/>
</dbReference>
<comment type="caution">
    <text evidence="8">The sequence shown here is derived from an EMBL/GenBank/DDBJ whole genome shotgun (WGS) entry which is preliminary data.</text>
</comment>
<name>A0ABQ9FVN3_TEGGR</name>
<comment type="cofactor">
    <cofactor evidence="1">
        <name>FAD</name>
        <dbReference type="ChEBI" id="CHEBI:57692"/>
    </cofactor>
</comment>
<evidence type="ECO:0000256" key="2">
    <source>
        <dbReference type="ARBA" id="ARBA00010790"/>
    </source>
</evidence>
<dbReference type="SUPFAM" id="SSF51905">
    <property type="entry name" value="FAD/NAD(P)-binding domain"/>
    <property type="match status" value="1"/>
</dbReference>
<evidence type="ECO:0000256" key="4">
    <source>
        <dbReference type="ARBA" id="ARBA00022827"/>
    </source>
</evidence>
<keyword evidence="9" id="KW-1185">Reference proteome</keyword>
<dbReference type="SUPFAM" id="SSF54373">
    <property type="entry name" value="FAD-linked reductases, C-terminal domain"/>
    <property type="match status" value="1"/>
</dbReference>
<evidence type="ECO:0000256" key="1">
    <source>
        <dbReference type="ARBA" id="ARBA00001974"/>
    </source>
</evidence>
<dbReference type="Pfam" id="PF05199">
    <property type="entry name" value="GMC_oxred_C"/>
    <property type="match status" value="1"/>
</dbReference>
<dbReference type="Gene3D" id="3.30.560.10">
    <property type="entry name" value="Glucose Oxidase, domain 3"/>
    <property type="match status" value="2"/>
</dbReference>
<comment type="similarity">
    <text evidence="2 5">Belongs to the GMC oxidoreductase family.</text>
</comment>
<dbReference type="PANTHER" id="PTHR11552">
    <property type="entry name" value="GLUCOSE-METHANOL-CHOLINE GMC OXIDOREDUCTASE"/>
    <property type="match status" value="1"/>
</dbReference>
<keyword evidence="3 5" id="KW-0285">Flavoprotein</keyword>
<evidence type="ECO:0000256" key="5">
    <source>
        <dbReference type="RuleBase" id="RU003968"/>
    </source>
</evidence>
<dbReference type="InterPro" id="IPR007867">
    <property type="entry name" value="GMC_OxRtase_C"/>
</dbReference>
<dbReference type="InterPro" id="IPR012132">
    <property type="entry name" value="GMC_OxRdtase"/>
</dbReference>
<evidence type="ECO:0000313" key="8">
    <source>
        <dbReference type="EMBL" id="KAJ8320052.1"/>
    </source>
</evidence>
<evidence type="ECO:0000313" key="9">
    <source>
        <dbReference type="Proteomes" id="UP001217089"/>
    </source>
</evidence>
<feature type="domain" description="Glucose-methanol-choline oxidoreductase N-terminal" evidence="7">
    <location>
        <begin position="228"/>
        <end position="242"/>
    </location>
</feature>
<dbReference type="InterPro" id="IPR000172">
    <property type="entry name" value="GMC_OxRdtase_N"/>
</dbReference>
<evidence type="ECO:0000259" key="7">
    <source>
        <dbReference type="PROSITE" id="PS00624"/>
    </source>
</evidence>
<dbReference type="Gene3D" id="3.50.50.60">
    <property type="entry name" value="FAD/NAD(P)-binding domain"/>
    <property type="match status" value="2"/>
</dbReference>
<proteinExistence type="inferred from homology"/>
<dbReference type="PROSITE" id="PS00623">
    <property type="entry name" value="GMC_OXRED_1"/>
    <property type="match status" value="1"/>
</dbReference>
<dbReference type="EMBL" id="JARBDR010000141">
    <property type="protein sequence ID" value="KAJ8320052.1"/>
    <property type="molecule type" value="Genomic_DNA"/>
</dbReference>
<accession>A0ABQ9FVN3</accession>
<protein>
    <recommendedName>
        <fullName evidence="6 7">Glucose-methanol-choline oxidoreductase N-terminal domain-containing protein</fullName>
    </recommendedName>
</protein>
<sequence length="533" mass="59328">MSDNIIGKQSMSGNIIVGGGSAGSVLASRLTEDPEVSVLLLEAGKDDRSLNNSVKSYMETPRTWTSLFRHDVLWRYSCVEQKHVRSYDRARPLLAGKVLGGSSSINGMLYFRGNKADFDQWSTLGAEGWNYSQIFPYFLKSEDNHIPEYHNSGLCIIPKTIFGGKRESVSRAYLRSVVDRPNLHIITEAFVSKILISRRNKRAYEIRFIHNGTNMSVRPRRETIVSAGALGSPKLLMMSGIGRRPDIRSGLPKINHYADLPVGFGLQDHIGFSVDILLNMKTQTLHDLIQPSVASEYIFEKKGLLAETIVDINIFADVKHQSPNNWPEVSIFFANGRAKNGINSLTKSAFQDPEVSEPAADDHGVTVLIILLHPKSKGTVTLKSSDPDVLPEIDPKYLSIPEDKEILIQGVRRLQQLINTEAFRNVNATIVPVPDCLKHGDDTDDYWSCVIENKAHSFLHFTGTCKMGHVNDSSTVVDSRLRVKGIKDLRVVDASIIPEITSGNTNGPVIMVAEKAADIIKEDWKKIKQLQKQ</sequence>
<evidence type="ECO:0000259" key="6">
    <source>
        <dbReference type="PROSITE" id="PS00623"/>
    </source>
</evidence>